<gene>
    <name evidence="14" type="primary">rnhB</name>
    <name evidence="18" type="ORF">IAA89_00180</name>
</gene>
<comment type="function">
    <text evidence="3 14 16">Endonuclease that specifically degrades the RNA of RNA-DNA hybrids.</text>
</comment>
<dbReference type="EMBL" id="JADIMP010000006">
    <property type="protein sequence ID" value="MBO8440860.1"/>
    <property type="molecule type" value="Genomic_DNA"/>
</dbReference>
<comment type="cofactor">
    <cofactor evidence="2">
        <name>Mg(2+)</name>
        <dbReference type="ChEBI" id="CHEBI:18420"/>
    </cofactor>
</comment>
<dbReference type="InterPro" id="IPR001352">
    <property type="entry name" value="RNase_HII/HIII"/>
</dbReference>
<dbReference type="PANTHER" id="PTHR10954">
    <property type="entry name" value="RIBONUCLEASE H2 SUBUNIT A"/>
    <property type="match status" value="1"/>
</dbReference>
<dbReference type="GO" id="GO:0043137">
    <property type="term" value="P:DNA replication, removal of RNA primer"/>
    <property type="evidence" value="ECO:0007669"/>
    <property type="project" value="TreeGrafter"/>
</dbReference>
<evidence type="ECO:0000256" key="4">
    <source>
        <dbReference type="ARBA" id="ARBA00004496"/>
    </source>
</evidence>
<comment type="cofactor">
    <cofactor evidence="14 15">
        <name>Mn(2+)</name>
        <dbReference type="ChEBI" id="CHEBI:29035"/>
    </cofactor>
    <cofactor evidence="14 15">
        <name>Mg(2+)</name>
        <dbReference type="ChEBI" id="CHEBI:18420"/>
    </cofactor>
    <text evidence="14 15">Manganese or magnesium. Binds 1 divalent metal ion per monomer in the absence of substrate. May bind a second metal ion after substrate binding.</text>
</comment>
<evidence type="ECO:0000259" key="17">
    <source>
        <dbReference type="PROSITE" id="PS51975"/>
    </source>
</evidence>
<keyword evidence="8 14" id="KW-0963">Cytoplasm</keyword>
<evidence type="ECO:0000256" key="16">
    <source>
        <dbReference type="RuleBase" id="RU003515"/>
    </source>
</evidence>
<evidence type="ECO:0000256" key="7">
    <source>
        <dbReference type="ARBA" id="ARBA00019179"/>
    </source>
</evidence>
<comment type="subcellular location">
    <subcellularLocation>
        <location evidence="4 14">Cytoplasm</location>
    </subcellularLocation>
</comment>
<dbReference type="EC" id="3.1.26.4" evidence="6 14"/>
<dbReference type="GO" id="GO:0004523">
    <property type="term" value="F:RNA-DNA hybrid ribonuclease activity"/>
    <property type="evidence" value="ECO:0007669"/>
    <property type="project" value="UniProtKB-UniRule"/>
</dbReference>
<feature type="binding site" evidence="14 15">
    <location>
        <position position="77"/>
    </location>
    <ligand>
        <name>a divalent metal cation</name>
        <dbReference type="ChEBI" id="CHEBI:60240"/>
    </ligand>
</feature>
<dbReference type="PANTHER" id="PTHR10954:SF18">
    <property type="entry name" value="RIBONUCLEASE HII"/>
    <property type="match status" value="1"/>
</dbReference>
<proteinExistence type="inferred from homology"/>
<reference evidence="18" key="1">
    <citation type="submission" date="2020-10" db="EMBL/GenBank/DDBJ databases">
        <authorList>
            <person name="Gilroy R."/>
        </authorList>
    </citation>
    <scope>NUCLEOTIDE SEQUENCE</scope>
    <source>
        <strain evidence="18">C6-149</strain>
    </source>
</reference>
<evidence type="ECO:0000256" key="13">
    <source>
        <dbReference type="ARBA" id="ARBA00023211"/>
    </source>
</evidence>
<dbReference type="Proteomes" id="UP000823614">
    <property type="component" value="Unassembled WGS sequence"/>
</dbReference>
<comment type="catalytic activity">
    <reaction evidence="1 14 15 16">
        <text>Endonucleolytic cleavage to 5'-phosphomonoester.</text>
        <dbReference type="EC" id="3.1.26.4"/>
    </reaction>
</comment>
<dbReference type="NCBIfam" id="NF000595">
    <property type="entry name" value="PRK00015.1-3"/>
    <property type="match status" value="1"/>
</dbReference>
<dbReference type="CDD" id="cd07182">
    <property type="entry name" value="RNase_HII_bacteria_HII_like"/>
    <property type="match status" value="1"/>
</dbReference>
<organism evidence="18 19">
    <name type="scientific">Candidatus Gallilactobacillus intestinavium</name>
    <dbReference type="NCBI Taxonomy" id="2840838"/>
    <lineage>
        <taxon>Bacteria</taxon>
        <taxon>Bacillati</taxon>
        <taxon>Bacillota</taxon>
        <taxon>Bacilli</taxon>
        <taxon>Lactobacillales</taxon>
        <taxon>Lactobacillaceae</taxon>
        <taxon>Lactobacillaceae incertae sedis</taxon>
        <taxon>Candidatus Gallilactobacillus</taxon>
    </lineage>
</organism>
<keyword evidence="9 14" id="KW-0540">Nuclease</keyword>
<keyword evidence="13 14" id="KW-0464">Manganese</keyword>
<dbReference type="InterPro" id="IPR036397">
    <property type="entry name" value="RNaseH_sf"/>
</dbReference>
<sequence>MKQTLKEIKQRLSNIDNLKDPFLNDLKDDPRVGVQKLLVQKINQLSKIKLLKENFIQRQQIERQARQMGYKHIVGIDEVGRGPLAGPVVTCAVELPEKFSLYEVNDSKQLSAYKREKLFNQIKRSCVDYSIASASVEEIDRLNIYEATRIAMKRAVEQLKIKPDLLLIDDMQIEVDIDQKSFIKGDAKSISIGAASILAKVYRDHLMQQYSVKYPEYHFDKNNGYGTQEHIEALKKYGVTPIHRQSFSPVQKCLN</sequence>
<feature type="binding site" evidence="14 15">
    <location>
        <position position="169"/>
    </location>
    <ligand>
        <name>a divalent metal cation</name>
        <dbReference type="ChEBI" id="CHEBI:60240"/>
    </ligand>
</feature>
<evidence type="ECO:0000313" key="19">
    <source>
        <dbReference type="Proteomes" id="UP000823614"/>
    </source>
</evidence>
<evidence type="ECO:0000256" key="3">
    <source>
        <dbReference type="ARBA" id="ARBA00004065"/>
    </source>
</evidence>
<evidence type="ECO:0000256" key="8">
    <source>
        <dbReference type="ARBA" id="ARBA00022490"/>
    </source>
</evidence>
<dbReference type="HAMAP" id="MF_00052_B">
    <property type="entry name" value="RNase_HII_B"/>
    <property type="match status" value="1"/>
</dbReference>
<dbReference type="PROSITE" id="PS51975">
    <property type="entry name" value="RNASE_H_2"/>
    <property type="match status" value="1"/>
</dbReference>
<name>A0A9D9E5V1_9LACO</name>
<evidence type="ECO:0000256" key="9">
    <source>
        <dbReference type="ARBA" id="ARBA00022722"/>
    </source>
</evidence>
<keyword evidence="12 14" id="KW-0378">Hydrolase</keyword>
<evidence type="ECO:0000256" key="11">
    <source>
        <dbReference type="ARBA" id="ARBA00022759"/>
    </source>
</evidence>
<evidence type="ECO:0000256" key="6">
    <source>
        <dbReference type="ARBA" id="ARBA00012180"/>
    </source>
</evidence>
<dbReference type="InterPro" id="IPR022898">
    <property type="entry name" value="RNase_HII"/>
</dbReference>
<evidence type="ECO:0000256" key="14">
    <source>
        <dbReference type="HAMAP-Rule" id="MF_00052"/>
    </source>
</evidence>
<dbReference type="Gene3D" id="3.30.420.10">
    <property type="entry name" value="Ribonuclease H-like superfamily/Ribonuclease H"/>
    <property type="match status" value="1"/>
</dbReference>
<accession>A0A9D9E5V1</accession>
<keyword evidence="10 14" id="KW-0479">Metal-binding</keyword>
<evidence type="ECO:0000256" key="2">
    <source>
        <dbReference type="ARBA" id="ARBA00001946"/>
    </source>
</evidence>
<dbReference type="InterPro" id="IPR024567">
    <property type="entry name" value="RNase_HII/HIII_dom"/>
</dbReference>
<dbReference type="AlphaFoldDB" id="A0A9D9E5V1"/>
<evidence type="ECO:0000256" key="12">
    <source>
        <dbReference type="ARBA" id="ARBA00022801"/>
    </source>
</evidence>
<dbReference type="SUPFAM" id="SSF53098">
    <property type="entry name" value="Ribonuclease H-like"/>
    <property type="match status" value="1"/>
</dbReference>
<dbReference type="GO" id="GO:0032299">
    <property type="term" value="C:ribonuclease H2 complex"/>
    <property type="evidence" value="ECO:0007669"/>
    <property type="project" value="TreeGrafter"/>
</dbReference>
<feature type="domain" description="RNase H type-2" evidence="17">
    <location>
        <begin position="71"/>
        <end position="255"/>
    </location>
</feature>
<evidence type="ECO:0000256" key="5">
    <source>
        <dbReference type="ARBA" id="ARBA00007383"/>
    </source>
</evidence>
<dbReference type="NCBIfam" id="NF000594">
    <property type="entry name" value="PRK00015.1-1"/>
    <property type="match status" value="1"/>
</dbReference>
<evidence type="ECO:0000256" key="1">
    <source>
        <dbReference type="ARBA" id="ARBA00000077"/>
    </source>
</evidence>
<dbReference type="GO" id="GO:0003723">
    <property type="term" value="F:RNA binding"/>
    <property type="evidence" value="ECO:0007669"/>
    <property type="project" value="UniProtKB-UniRule"/>
</dbReference>
<evidence type="ECO:0000256" key="10">
    <source>
        <dbReference type="ARBA" id="ARBA00022723"/>
    </source>
</evidence>
<dbReference type="GO" id="GO:0006298">
    <property type="term" value="P:mismatch repair"/>
    <property type="evidence" value="ECO:0007669"/>
    <property type="project" value="TreeGrafter"/>
</dbReference>
<protein>
    <recommendedName>
        <fullName evidence="7 14">Ribonuclease HII</fullName>
        <shortName evidence="14">RNase HII</shortName>
        <ecNumber evidence="6 14">3.1.26.4</ecNumber>
    </recommendedName>
</protein>
<dbReference type="GO" id="GO:0005737">
    <property type="term" value="C:cytoplasm"/>
    <property type="evidence" value="ECO:0007669"/>
    <property type="project" value="UniProtKB-SubCell"/>
</dbReference>
<comment type="similarity">
    <text evidence="5 14 16">Belongs to the RNase HII family.</text>
</comment>
<reference evidence="18" key="2">
    <citation type="journal article" date="2021" name="PeerJ">
        <title>Extensive microbial diversity within the chicken gut microbiome revealed by metagenomics and culture.</title>
        <authorList>
            <person name="Gilroy R."/>
            <person name="Ravi A."/>
            <person name="Getino M."/>
            <person name="Pursley I."/>
            <person name="Horton D.L."/>
            <person name="Alikhan N.F."/>
            <person name="Baker D."/>
            <person name="Gharbi K."/>
            <person name="Hall N."/>
            <person name="Watson M."/>
            <person name="Adriaenssens E.M."/>
            <person name="Foster-Nyarko E."/>
            <person name="Jarju S."/>
            <person name="Secka A."/>
            <person name="Antonio M."/>
            <person name="Oren A."/>
            <person name="Chaudhuri R.R."/>
            <person name="La Ragione R."/>
            <person name="Hildebrand F."/>
            <person name="Pallen M.J."/>
        </authorList>
    </citation>
    <scope>NUCLEOTIDE SEQUENCE</scope>
    <source>
        <strain evidence="18">C6-149</strain>
    </source>
</reference>
<keyword evidence="11 14" id="KW-0255">Endonuclease</keyword>
<feature type="binding site" evidence="14 15">
    <location>
        <position position="78"/>
    </location>
    <ligand>
        <name>a divalent metal cation</name>
        <dbReference type="ChEBI" id="CHEBI:60240"/>
    </ligand>
</feature>
<comment type="caution">
    <text evidence="18">The sequence shown here is derived from an EMBL/GenBank/DDBJ whole genome shotgun (WGS) entry which is preliminary data.</text>
</comment>
<dbReference type="FunFam" id="3.30.420.10:FF:000006">
    <property type="entry name" value="Ribonuclease HII"/>
    <property type="match status" value="1"/>
</dbReference>
<dbReference type="GO" id="GO:0030145">
    <property type="term" value="F:manganese ion binding"/>
    <property type="evidence" value="ECO:0007669"/>
    <property type="project" value="UniProtKB-UniRule"/>
</dbReference>
<dbReference type="Pfam" id="PF01351">
    <property type="entry name" value="RNase_HII"/>
    <property type="match status" value="1"/>
</dbReference>
<evidence type="ECO:0000256" key="15">
    <source>
        <dbReference type="PROSITE-ProRule" id="PRU01319"/>
    </source>
</evidence>
<dbReference type="InterPro" id="IPR012337">
    <property type="entry name" value="RNaseH-like_sf"/>
</dbReference>
<evidence type="ECO:0000313" key="18">
    <source>
        <dbReference type="EMBL" id="MBO8440860.1"/>
    </source>
</evidence>